<evidence type="ECO:0000256" key="4">
    <source>
        <dbReference type="ARBA" id="ARBA00023002"/>
    </source>
</evidence>
<dbReference type="GO" id="GO:0016491">
    <property type="term" value="F:oxidoreductase activity"/>
    <property type="evidence" value="ECO:0007669"/>
    <property type="project" value="UniProtKB-KW"/>
</dbReference>
<dbReference type="InParanoid" id="G2QAD6"/>
<dbReference type="KEGG" id="mtm:MYCTH_2301858"/>
<dbReference type="eggNOG" id="KOG0134">
    <property type="taxonomic scope" value="Eukaryota"/>
</dbReference>
<evidence type="ECO:0000256" key="1">
    <source>
        <dbReference type="ARBA" id="ARBA00005979"/>
    </source>
</evidence>
<name>G2QAD6_THET4</name>
<dbReference type="PANTHER" id="PTHR43656">
    <property type="entry name" value="BINDING OXIDOREDUCTASE, PUTATIVE (AFU_ORTHOLOGUE AFUA_2G08260)-RELATED"/>
    <property type="match status" value="1"/>
</dbReference>
<dbReference type="RefSeq" id="XP_003661931.1">
    <property type="nucleotide sequence ID" value="XM_003661883.1"/>
</dbReference>
<dbReference type="InterPro" id="IPR051799">
    <property type="entry name" value="NADH_flavin_oxidoreductase"/>
</dbReference>
<dbReference type="SUPFAM" id="SSF51395">
    <property type="entry name" value="FMN-linked oxidoreductases"/>
    <property type="match status" value="1"/>
</dbReference>
<keyword evidence="2" id="KW-0285">Flavoprotein</keyword>
<dbReference type="PANTHER" id="PTHR43656:SF2">
    <property type="entry name" value="BINDING OXIDOREDUCTASE, PUTATIVE (AFU_ORTHOLOGUE AFUA_2G08260)-RELATED"/>
    <property type="match status" value="1"/>
</dbReference>
<dbReference type="HOGENOM" id="CLU_159457_0_0_1"/>
<dbReference type="GeneID" id="11510736"/>
<dbReference type="EMBL" id="CP003003">
    <property type="protein sequence ID" value="AEO56686.1"/>
    <property type="molecule type" value="Genomic_DNA"/>
</dbReference>
<evidence type="ECO:0000256" key="3">
    <source>
        <dbReference type="ARBA" id="ARBA00022643"/>
    </source>
</evidence>
<dbReference type="OrthoDB" id="1663137at2759"/>
<dbReference type="AlphaFoldDB" id="G2QAD6"/>
<evidence type="ECO:0000313" key="6">
    <source>
        <dbReference type="Proteomes" id="UP000007322"/>
    </source>
</evidence>
<dbReference type="Gene3D" id="3.20.20.70">
    <property type="entry name" value="Aldolase class I"/>
    <property type="match status" value="1"/>
</dbReference>
<dbReference type="Proteomes" id="UP000007322">
    <property type="component" value="Chromosome 2"/>
</dbReference>
<dbReference type="InterPro" id="IPR013785">
    <property type="entry name" value="Aldolase_TIM"/>
</dbReference>
<dbReference type="STRING" id="573729.G2QAD6"/>
<evidence type="ECO:0000313" key="5">
    <source>
        <dbReference type="EMBL" id="AEO56686.1"/>
    </source>
</evidence>
<evidence type="ECO:0008006" key="7">
    <source>
        <dbReference type="Google" id="ProtNLM"/>
    </source>
</evidence>
<sequence>MVWGNDGPDAQEEESDRTKAREAFFLEFAKVIRKEFPGVPLMVTGGFSSRVGMEKAVAEGDCDLIGLARPAALNPSLPNNIVFNPEVNDQDATLYRKENKAPWLFNFIGMPAVGAAWTP</sequence>
<keyword evidence="3" id="KW-0288">FMN</keyword>
<evidence type="ECO:0000256" key="2">
    <source>
        <dbReference type="ARBA" id="ARBA00022630"/>
    </source>
</evidence>
<keyword evidence="4" id="KW-0560">Oxidoreductase</keyword>
<dbReference type="VEuPathDB" id="FungiDB:MYCTH_2301858"/>
<reference evidence="5 6" key="1">
    <citation type="journal article" date="2011" name="Nat. Biotechnol.">
        <title>Comparative genomic analysis of the thermophilic biomass-degrading fungi Myceliophthora thermophila and Thielavia terrestris.</title>
        <authorList>
            <person name="Berka R.M."/>
            <person name="Grigoriev I.V."/>
            <person name="Otillar R."/>
            <person name="Salamov A."/>
            <person name="Grimwood J."/>
            <person name="Reid I."/>
            <person name="Ishmael N."/>
            <person name="John T."/>
            <person name="Darmond C."/>
            <person name="Moisan M.-C."/>
            <person name="Henrissat B."/>
            <person name="Coutinho P.M."/>
            <person name="Lombard V."/>
            <person name="Natvig D.O."/>
            <person name="Lindquist E."/>
            <person name="Schmutz J."/>
            <person name="Lucas S."/>
            <person name="Harris P."/>
            <person name="Powlowski J."/>
            <person name="Bellemare A."/>
            <person name="Taylor D."/>
            <person name="Butler G."/>
            <person name="de Vries R.P."/>
            <person name="Allijn I.E."/>
            <person name="van den Brink J."/>
            <person name="Ushinsky S."/>
            <person name="Storms R."/>
            <person name="Powell A.J."/>
            <person name="Paulsen I.T."/>
            <person name="Elbourne L.D.H."/>
            <person name="Baker S.E."/>
            <person name="Magnuson J."/>
            <person name="LaBoissiere S."/>
            <person name="Clutterbuck A.J."/>
            <person name="Martinez D."/>
            <person name="Wogulis M."/>
            <person name="de Leon A.L."/>
            <person name="Rey M.W."/>
            <person name="Tsang A."/>
        </authorList>
    </citation>
    <scope>NUCLEOTIDE SEQUENCE [LARGE SCALE GENOMIC DNA]</scope>
    <source>
        <strain evidence="6">ATCC 42464 / BCRC 31852 / DSM 1799</strain>
    </source>
</reference>
<proteinExistence type="inferred from homology"/>
<organism evidence="5 6">
    <name type="scientific">Thermothelomyces thermophilus (strain ATCC 42464 / BCRC 31852 / DSM 1799)</name>
    <name type="common">Sporotrichum thermophile</name>
    <dbReference type="NCBI Taxonomy" id="573729"/>
    <lineage>
        <taxon>Eukaryota</taxon>
        <taxon>Fungi</taxon>
        <taxon>Dikarya</taxon>
        <taxon>Ascomycota</taxon>
        <taxon>Pezizomycotina</taxon>
        <taxon>Sordariomycetes</taxon>
        <taxon>Sordariomycetidae</taxon>
        <taxon>Sordariales</taxon>
        <taxon>Chaetomiaceae</taxon>
        <taxon>Thermothelomyces</taxon>
    </lineage>
</organism>
<protein>
    <recommendedName>
        <fullName evidence="7">NADH:flavin oxidoreductase/NADH oxidase N-terminal domain-containing protein</fullName>
    </recommendedName>
</protein>
<comment type="similarity">
    <text evidence="1">Belongs to the NADH:flavin oxidoreductase/NADH oxidase family.</text>
</comment>
<gene>
    <name evidence="5" type="ORF">MYCTH_2301858</name>
</gene>
<accession>G2QAD6</accession>
<keyword evidence="6" id="KW-1185">Reference proteome</keyword>